<dbReference type="Proteomes" id="UP000229095">
    <property type="component" value="Unassembled WGS sequence"/>
</dbReference>
<feature type="compositionally biased region" description="Gly residues" evidence="1">
    <location>
        <begin position="1"/>
        <end position="11"/>
    </location>
</feature>
<protein>
    <submittedName>
        <fullName evidence="3">Uncharacterized protein</fullName>
    </submittedName>
</protein>
<evidence type="ECO:0000313" key="4">
    <source>
        <dbReference type="Proteomes" id="UP000229095"/>
    </source>
</evidence>
<keyword evidence="2" id="KW-1133">Transmembrane helix</keyword>
<accession>A0A2M9HB23</accession>
<gene>
    <name evidence="3" type="ORF">CS006_02375</name>
</gene>
<comment type="caution">
    <text evidence="3">The sequence shown here is derived from an EMBL/GenBank/DDBJ whole genome shotgun (WGS) entry which is preliminary data.</text>
</comment>
<evidence type="ECO:0000256" key="1">
    <source>
        <dbReference type="SAM" id="MobiDB-lite"/>
    </source>
</evidence>
<reference evidence="3 4" key="1">
    <citation type="submission" date="2017-10" db="EMBL/GenBank/DDBJ databases">
        <title>Draft genome sequences of strains TRE 1, TRE 9, TRE H and TRI 7, isolated from tamarins, belonging to four potential novel Bifidobacterium species.</title>
        <authorList>
            <person name="Mattarelli P."/>
            <person name="Modesto M."/>
            <person name="Puglisi E."/>
            <person name="Morelli L."/>
            <person name="Spezio C."/>
            <person name="Bonetti A."/>
            <person name="Sandri C."/>
        </authorList>
    </citation>
    <scope>NUCLEOTIDE SEQUENCE [LARGE SCALE GENOMIC DNA]</scope>
    <source>
        <strain evidence="4">TRE1</strain>
    </source>
</reference>
<keyword evidence="2" id="KW-0812">Transmembrane</keyword>
<dbReference type="EMBL" id="PEBI01000001">
    <property type="protein sequence ID" value="PJM74015.1"/>
    <property type="molecule type" value="Genomic_DNA"/>
</dbReference>
<evidence type="ECO:0000313" key="3">
    <source>
        <dbReference type="EMBL" id="PJM74015.1"/>
    </source>
</evidence>
<dbReference type="AlphaFoldDB" id="A0A2M9HB23"/>
<evidence type="ECO:0000256" key="2">
    <source>
        <dbReference type="SAM" id="Phobius"/>
    </source>
</evidence>
<sequence length="357" mass="37853">MGKGIRNGNGGRTNDRRARGKTGAASRTSTRRHPIRNAIAAALAIALAVGAGYAVGGFTLGNGESSGERCLNDARLDIEGQPQTASYTDDFTAKGTKLTKTEAGPYYEQAVNQSWQQIDDAMLAATGGDLPAMRSAGASAADAIDGTIETLLSHTWPAEVDNAVEQIARDYADLRGHMRYMASAVDEEAGGDSTMMLEFYSFSKADVYLRSKLGLDAPRAHTMPLEIRSVEDIGVYDSSADGADDADGAALAGKRVVRVTVRSRVPDVATEISLKFALRSSAGKTVDSVWGMSERMALAKGQSAVIDVPMEATLAKSGMSLQLRGITVRSGHDVDHNMDIADDYAKTVAPLADFRLK</sequence>
<dbReference type="RefSeq" id="WP_165777186.1">
    <property type="nucleotide sequence ID" value="NZ_PEBI01000001.1"/>
</dbReference>
<keyword evidence="4" id="KW-1185">Reference proteome</keyword>
<feature type="transmembrane region" description="Helical" evidence="2">
    <location>
        <begin position="38"/>
        <end position="60"/>
    </location>
</feature>
<name>A0A2M9HB23_9BIFI</name>
<keyword evidence="2" id="KW-0472">Membrane</keyword>
<feature type="region of interest" description="Disordered" evidence="1">
    <location>
        <begin position="1"/>
        <end position="32"/>
    </location>
</feature>
<organism evidence="3 4">
    <name type="scientific">Bifidobacterium primatium</name>
    <dbReference type="NCBI Taxonomy" id="2045438"/>
    <lineage>
        <taxon>Bacteria</taxon>
        <taxon>Bacillati</taxon>
        <taxon>Actinomycetota</taxon>
        <taxon>Actinomycetes</taxon>
        <taxon>Bifidobacteriales</taxon>
        <taxon>Bifidobacteriaceae</taxon>
        <taxon>Bifidobacterium</taxon>
    </lineage>
</organism>
<proteinExistence type="predicted"/>